<sequence length="366" mass="38476">MMAGGLQPWLRSLAVLTLAAGLDATPLHRRAGVVPSLSGDAAIMGPVGNSTYPRANFLSDGSIIGAFTAFDDNPSTGARESIITLARSTDSGTSWTTIGTAARGPTATTDIDNPYVLQLPSGRLLVAYRNHDRVSADAWSYYRLTVSYSDNNGVDWEYLSTPAQDSDAVTGDWEPFLRMADDGTTLQLYYSRENSDADQDSLLRTSSDGGVTWSDPTTIGGAELTTARDGMLGVAKTAAGDLIAVFETETGGGSFHIEAVTSKDDGATWEDRRVVYQPDDSAKGAAAPQVANVGGTLVVSFQTNEDGGDYAGKLVTSGDDGQTWDNKITFMPALGQWAGLLALDDSSFLAMAANDGTAKAQKVVLS</sequence>
<dbReference type="PANTHER" id="PTHR38792:SF3">
    <property type="entry name" value="BNR_ASP-BOX REPEAT DOMAIN PROTEIN (AFU_ORTHOLOGUE AFUA_7G06430)-RELATED"/>
    <property type="match status" value="1"/>
</dbReference>
<dbReference type="SUPFAM" id="SSF50939">
    <property type="entry name" value="Sialidases"/>
    <property type="match status" value="1"/>
</dbReference>
<gene>
    <name evidence="3" type="ORF">B0J12DRAFT_577126</name>
</gene>
<dbReference type="Proteomes" id="UP000774617">
    <property type="component" value="Unassembled WGS sequence"/>
</dbReference>
<feature type="signal peptide" evidence="1">
    <location>
        <begin position="1"/>
        <end position="24"/>
    </location>
</feature>
<name>A0ABQ8G887_9PEZI</name>
<keyword evidence="1" id="KW-0732">Signal</keyword>
<dbReference type="InterPro" id="IPR036278">
    <property type="entry name" value="Sialidase_sf"/>
</dbReference>
<dbReference type="Pfam" id="PF13088">
    <property type="entry name" value="BNR_2"/>
    <property type="match status" value="1"/>
</dbReference>
<dbReference type="EMBL" id="JAGTJR010000019">
    <property type="protein sequence ID" value="KAH7045323.1"/>
    <property type="molecule type" value="Genomic_DNA"/>
</dbReference>
<feature type="chain" id="PRO_5046188226" evidence="1">
    <location>
        <begin position="25"/>
        <end position="366"/>
    </location>
</feature>
<evidence type="ECO:0000313" key="3">
    <source>
        <dbReference type="EMBL" id="KAH7045323.1"/>
    </source>
</evidence>
<dbReference type="PANTHER" id="PTHR38792">
    <property type="entry name" value="BNR/ASP-BOX REPEAT DOMAIN PROTEIN (AFU_ORTHOLOGUE AFUA_7G06430)-RELATED"/>
    <property type="match status" value="1"/>
</dbReference>
<evidence type="ECO:0000313" key="4">
    <source>
        <dbReference type="Proteomes" id="UP000774617"/>
    </source>
</evidence>
<accession>A0ABQ8G887</accession>
<reference evidence="3 4" key="1">
    <citation type="journal article" date="2021" name="Nat. Commun.">
        <title>Genetic determinants of endophytism in the Arabidopsis root mycobiome.</title>
        <authorList>
            <person name="Mesny F."/>
            <person name="Miyauchi S."/>
            <person name="Thiergart T."/>
            <person name="Pickel B."/>
            <person name="Atanasova L."/>
            <person name="Karlsson M."/>
            <person name="Huettel B."/>
            <person name="Barry K.W."/>
            <person name="Haridas S."/>
            <person name="Chen C."/>
            <person name="Bauer D."/>
            <person name="Andreopoulos W."/>
            <person name="Pangilinan J."/>
            <person name="LaButti K."/>
            <person name="Riley R."/>
            <person name="Lipzen A."/>
            <person name="Clum A."/>
            <person name="Drula E."/>
            <person name="Henrissat B."/>
            <person name="Kohler A."/>
            <person name="Grigoriev I.V."/>
            <person name="Martin F.M."/>
            <person name="Hacquard S."/>
        </authorList>
    </citation>
    <scope>NUCLEOTIDE SEQUENCE [LARGE SCALE GENOMIC DNA]</scope>
    <source>
        <strain evidence="3 4">MPI-SDFR-AT-0080</strain>
    </source>
</reference>
<dbReference type="Gene3D" id="2.120.10.10">
    <property type="match status" value="1"/>
</dbReference>
<organism evidence="3 4">
    <name type="scientific">Macrophomina phaseolina</name>
    <dbReference type="NCBI Taxonomy" id="35725"/>
    <lineage>
        <taxon>Eukaryota</taxon>
        <taxon>Fungi</taxon>
        <taxon>Dikarya</taxon>
        <taxon>Ascomycota</taxon>
        <taxon>Pezizomycotina</taxon>
        <taxon>Dothideomycetes</taxon>
        <taxon>Dothideomycetes incertae sedis</taxon>
        <taxon>Botryosphaeriales</taxon>
        <taxon>Botryosphaeriaceae</taxon>
        <taxon>Macrophomina</taxon>
    </lineage>
</organism>
<evidence type="ECO:0000256" key="1">
    <source>
        <dbReference type="SAM" id="SignalP"/>
    </source>
</evidence>
<proteinExistence type="predicted"/>
<comment type="caution">
    <text evidence="3">The sequence shown here is derived from an EMBL/GenBank/DDBJ whole genome shotgun (WGS) entry which is preliminary data.</text>
</comment>
<dbReference type="InterPro" id="IPR011040">
    <property type="entry name" value="Sialidase"/>
</dbReference>
<feature type="domain" description="Sialidase" evidence="2">
    <location>
        <begin position="170"/>
        <end position="348"/>
    </location>
</feature>
<evidence type="ECO:0000259" key="2">
    <source>
        <dbReference type="Pfam" id="PF13088"/>
    </source>
</evidence>
<protein>
    <submittedName>
        <fullName evidence="3">Sialidase</fullName>
    </submittedName>
</protein>
<keyword evidence="4" id="KW-1185">Reference proteome</keyword>
<dbReference type="CDD" id="cd15482">
    <property type="entry name" value="Sialidase_non-viral"/>
    <property type="match status" value="1"/>
</dbReference>